<gene>
    <name evidence="1" type="ORF">DIATSA_LOCUS5666</name>
</gene>
<evidence type="ECO:0000313" key="1">
    <source>
        <dbReference type="EMBL" id="CAG9787813.1"/>
    </source>
</evidence>
<protein>
    <submittedName>
        <fullName evidence="1">Uncharacterized protein</fullName>
    </submittedName>
</protein>
<proteinExistence type="predicted"/>
<dbReference type="Proteomes" id="UP001153714">
    <property type="component" value="Chromosome 18"/>
</dbReference>
<dbReference type="EMBL" id="OU893349">
    <property type="protein sequence ID" value="CAG9787813.1"/>
    <property type="molecule type" value="Genomic_DNA"/>
</dbReference>
<evidence type="ECO:0000313" key="2">
    <source>
        <dbReference type="Proteomes" id="UP001153714"/>
    </source>
</evidence>
<dbReference type="AlphaFoldDB" id="A0A9N9WER4"/>
<name>A0A9N9WER4_9NEOP</name>
<accession>A0A9N9WER4</accession>
<reference evidence="1" key="1">
    <citation type="submission" date="2021-12" db="EMBL/GenBank/DDBJ databases">
        <authorList>
            <person name="King R."/>
        </authorList>
    </citation>
    <scope>NUCLEOTIDE SEQUENCE</scope>
</reference>
<sequence length="205" mass="23198">MLLTSIDLEDRLRYIAVKPNASIFALRQKIWHLLDLPDYCEEVIVLKTTDGKEIPLTQLRKGNHPHHPYILEVWMPEARPQLTIMRNMLTLGNGESIINSSVTSVREEKELGDNAISAANENVPVSCAVSKETMPANNFPFSDKKCLNLLKTDYKSDITCQISSTSVFKLGRRNRDSFTNILLKIQSDLCTLSNKLSNLENRIPV</sequence>
<organism evidence="1 2">
    <name type="scientific">Diatraea saccharalis</name>
    <name type="common">sugarcane borer</name>
    <dbReference type="NCBI Taxonomy" id="40085"/>
    <lineage>
        <taxon>Eukaryota</taxon>
        <taxon>Metazoa</taxon>
        <taxon>Ecdysozoa</taxon>
        <taxon>Arthropoda</taxon>
        <taxon>Hexapoda</taxon>
        <taxon>Insecta</taxon>
        <taxon>Pterygota</taxon>
        <taxon>Neoptera</taxon>
        <taxon>Endopterygota</taxon>
        <taxon>Lepidoptera</taxon>
        <taxon>Glossata</taxon>
        <taxon>Ditrysia</taxon>
        <taxon>Pyraloidea</taxon>
        <taxon>Crambidae</taxon>
        <taxon>Crambinae</taxon>
        <taxon>Diatraea</taxon>
    </lineage>
</organism>
<reference evidence="1" key="2">
    <citation type="submission" date="2022-10" db="EMBL/GenBank/DDBJ databases">
        <authorList>
            <consortium name="ENA_rothamsted_submissions"/>
            <consortium name="culmorum"/>
            <person name="King R."/>
        </authorList>
    </citation>
    <scope>NUCLEOTIDE SEQUENCE</scope>
</reference>
<keyword evidence="2" id="KW-1185">Reference proteome</keyword>
<dbReference type="OrthoDB" id="3265906at2759"/>